<dbReference type="Proteomes" id="UP000248423">
    <property type="component" value="Unassembled WGS sequence"/>
</dbReference>
<keyword evidence="3" id="KW-1185">Reference proteome</keyword>
<dbReference type="InterPro" id="IPR000408">
    <property type="entry name" value="Reg_chr_condens"/>
</dbReference>
<dbReference type="STRING" id="1448318.A0A319EQT5"/>
<dbReference type="InterPro" id="IPR009091">
    <property type="entry name" value="RCC1/BLIP-II"/>
</dbReference>
<protein>
    <submittedName>
        <fullName evidence="2">RCC1/BLIP-II</fullName>
    </submittedName>
</protein>
<gene>
    <name evidence="2" type="ORF">BO78DRAFT_427605</name>
</gene>
<dbReference type="VEuPathDB" id="FungiDB:BO78DRAFT_427605"/>
<reference evidence="2 3" key="1">
    <citation type="submission" date="2018-02" db="EMBL/GenBank/DDBJ databases">
        <title>The genomes of Aspergillus section Nigri reveals drivers in fungal speciation.</title>
        <authorList>
            <consortium name="DOE Joint Genome Institute"/>
            <person name="Vesth T.C."/>
            <person name="Nybo J."/>
            <person name="Theobald S."/>
            <person name="Brandl J."/>
            <person name="Frisvad J.C."/>
            <person name="Nielsen K.F."/>
            <person name="Lyhne E.K."/>
            <person name="Kogle M.E."/>
            <person name="Kuo A."/>
            <person name="Riley R."/>
            <person name="Clum A."/>
            <person name="Nolan M."/>
            <person name="Lipzen A."/>
            <person name="Salamov A."/>
            <person name="Henrissat B."/>
            <person name="Wiebenga A."/>
            <person name="De vries R.P."/>
            <person name="Grigoriev I.V."/>
            <person name="Mortensen U.H."/>
            <person name="Andersen M.R."/>
            <person name="Baker S.E."/>
        </authorList>
    </citation>
    <scope>NUCLEOTIDE SEQUENCE [LARGE SCALE GENOMIC DNA]</scope>
    <source>
        <strain evidence="2 3">CBS 121057</strain>
    </source>
</reference>
<evidence type="ECO:0000313" key="2">
    <source>
        <dbReference type="EMBL" id="PYI09258.1"/>
    </source>
</evidence>
<dbReference type="AlphaFoldDB" id="A0A319EQT5"/>
<dbReference type="GO" id="GO:0005737">
    <property type="term" value="C:cytoplasm"/>
    <property type="evidence" value="ECO:0007669"/>
    <property type="project" value="TreeGrafter"/>
</dbReference>
<dbReference type="PROSITE" id="PS50012">
    <property type="entry name" value="RCC1_3"/>
    <property type="match status" value="1"/>
</dbReference>
<proteinExistence type="predicted"/>
<name>A0A319EQT5_ASPSB</name>
<dbReference type="Gene3D" id="2.130.10.30">
    <property type="entry name" value="Regulator of chromosome condensation 1/beta-lactamase-inhibitor protein II"/>
    <property type="match status" value="1"/>
</dbReference>
<feature type="repeat" description="RCC1" evidence="1">
    <location>
        <begin position="300"/>
        <end position="356"/>
    </location>
</feature>
<dbReference type="InterPro" id="IPR051553">
    <property type="entry name" value="Ran_GTPase-activating"/>
</dbReference>
<dbReference type="SUPFAM" id="SSF50985">
    <property type="entry name" value="RCC1/BLIP-II"/>
    <property type="match status" value="1"/>
</dbReference>
<evidence type="ECO:0000256" key="1">
    <source>
        <dbReference type="PROSITE-ProRule" id="PRU00235"/>
    </source>
</evidence>
<evidence type="ECO:0000313" key="3">
    <source>
        <dbReference type="Proteomes" id="UP000248423"/>
    </source>
</evidence>
<dbReference type="GO" id="GO:0005085">
    <property type="term" value="F:guanyl-nucleotide exchange factor activity"/>
    <property type="evidence" value="ECO:0007669"/>
    <property type="project" value="TreeGrafter"/>
</dbReference>
<dbReference type="OrthoDB" id="5370059at2759"/>
<sequence>MEPSPKMQIFACGENSAGWLGEPPCCVRRYVNEPHECQHNNGGKDSFYCPLWVLKPTEFFRGLYKIRVIYYENDAGFFDVDGELKHRGADPLKQRSLAEATRSWNINSLTGAARLADGFVFLTEDGTLLTVRDTDGVQSFSRNPIQHIATRRVDLHNPKLVSGAVAIVLKQDPRTILSFDSWKPVCSFLEASAPDQGPIHTATLSSPIVKLTSKFAALTESGEVFMWGDELPEQPPTPSDYDEDEWMDALLEFSFCHKPIEKWPSWEPKRLDYEPQRQPLPPIKTLSTGGVNNAAVSRSGQLFLWGYKSNKWPEIEDVNDHKCAEFKEALIPNPSTPLQIKSAAAGRKHVIVLATDGSLWSAGEAVNGQLGIGLRQFGLCTEGNVIDVLENEKDEEFAVSWERMDTEALVGLECEEVFADGEHTLILTSSRT</sequence>
<dbReference type="PANTHER" id="PTHR45982:SF1">
    <property type="entry name" value="REGULATOR OF CHROMOSOME CONDENSATION"/>
    <property type="match status" value="1"/>
</dbReference>
<accession>A0A319EQT5</accession>
<dbReference type="PANTHER" id="PTHR45982">
    <property type="entry name" value="REGULATOR OF CHROMOSOME CONDENSATION"/>
    <property type="match status" value="1"/>
</dbReference>
<organism evidence="2 3">
    <name type="scientific">Aspergillus sclerotiicarbonarius (strain CBS 121057 / IBT 28362)</name>
    <dbReference type="NCBI Taxonomy" id="1448318"/>
    <lineage>
        <taxon>Eukaryota</taxon>
        <taxon>Fungi</taxon>
        <taxon>Dikarya</taxon>
        <taxon>Ascomycota</taxon>
        <taxon>Pezizomycotina</taxon>
        <taxon>Eurotiomycetes</taxon>
        <taxon>Eurotiomycetidae</taxon>
        <taxon>Eurotiales</taxon>
        <taxon>Aspergillaceae</taxon>
        <taxon>Aspergillus</taxon>
        <taxon>Aspergillus subgen. Circumdati</taxon>
    </lineage>
</organism>
<dbReference type="EMBL" id="KZ826329">
    <property type="protein sequence ID" value="PYI09258.1"/>
    <property type="molecule type" value="Genomic_DNA"/>
</dbReference>